<feature type="region of interest" description="Disordered" evidence="6">
    <location>
        <begin position="236"/>
        <end position="317"/>
    </location>
</feature>
<evidence type="ECO:0000259" key="7">
    <source>
        <dbReference type="PROSITE" id="PS50961"/>
    </source>
</evidence>
<dbReference type="SUPFAM" id="SSF46785">
    <property type="entry name" value="Winged helix' DNA-binding domain"/>
    <property type="match status" value="1"/>
</dbReference>
<dbReference type="EMBL" id="CASHTH010001248">
    <property type="protein sequence ID" value="CAI8013246.1"/>
    <property type="molecule type" value="Genomic_DNA"/>
</dbReference>
<keyword evidence="5" id="KW-0175">Coiled coil</keyword>
<dbReference type="InterPro" id="IPR002909">
    <property type="entry name" value="IPT_dom"/>
</dbReference>
<dbReference type="PRINTS" id="PR00302">
    <property type="entry name" value="LUPUSLA"/>
</dbReference>
<feature type="compositionally biased region" description="Basic and acidic residues" evidence="6">
    <location>
        <begin position="282"/>
        <end position="291"/>
    </location>
</feature>
<accession>A0AA35RMF3</accession>
<dbReference type="PANTHER" id="PTHR22792">
    <property type="entry name" value="LUPUS LA PROTEIN-RELATED"/>
    <property type="match status" value="1"/>
</dbReference>
<dbReference type="InterPro" id="IPR037245">
    <property type="entry name" value="FIP-RBD_C_sf"/>
</dbReference>
<dbReference type="SUPFAM" id="SSF54928">
    <property type="entry name" value="RNA-binding domain, RBD"/>
    <property type="match status" value="1"/>
</dbReference>
<dbReference type="Gene3D" id="2.60.40.150">
    <property type="entry name" value="C2 domain"/>
    <property type="match status" value="1"/>
</dbReference>
<feature type="region of interest" description="Disordered" evidence="6">
    <location>
        <begin position="434"/>
        <end position="488"/>
    </location>
</feature>
<dbReference type="CDD" id="cd08033">
    <property type="entry name" value="LARP_6"/>
    <property type="match status" value="1"/>
</dbReference>
<evidence type="ECO:0000256" key="5">
    <source>
        <dbReference type="SAM" id="Coils"/>
    </source>
</evidence>
<dbReference type="PANTHER" id="PTHR22792:SF140">
    <property type="entry name" value="ACHILLES, ISOFORM A"/>
    <property type="match status" value="1"/>
</dbReference>
<evidence type="ECO:0000313" key="9">
    <source>
        <dbReference type="Proteomes" id="UP001174909"/>
    </source>
</evidence>
<dbReference type="SUPFAM" id="SSF49562">
    <property type="entry name" value="C2 domain (Calcium/lipid-binding domain, CaLB)"/>
    <property type="match status" value="1"/>
</dbReference>
<dbReference type="Gene3D" id="1.20.5.2440">
    <property type="match status" value="1"/>
</dbReference>
<feature type="coiled-coil region" evidence="5">
    <location>
        <begin position="587"/>
        <end position="614"/>
    </location>
</feature>
<dbReference type="Pfam" id="PF01833">
    <property type="entry name" value="TIG"/>
    <property type="match status" value="1"/>
</dbReference>
<evidence type="ECO:0000256" key="2">
    <source>
        <dbReference type="ARBA" id="ARBA00022884"/>
    </source>
</evidence>
<dbReference type="GO" id="GO:0006396">
    <property type="term" value="P:RNA processing"/>
    <property type="evidence" value="ECO:0007669"/>
    <property type="project" value="InterPro"/>
</dbReference>
<dbReference type="Gene3D" id="2.60.40.10">
    <property type="entry name" value="Immunoglobulins"/>
    <property type="match status" value="1"/>
</dbReference>
<dbReference type="Gene3D" id="3.30.70.330">
    <property type="match status" value="1"/>
</dbReference>
<evidence type="ECO:0000256" key="4">
    <source>
        <dbReference type="PROSITE-ProRule" id="PRU00332"/>
    </source>
</evidence>
<dbReference type="InterPro" id="IPR035979">
    <property type="entry name" value="RBD_domain_sf"/>
</dbReference>
<feature type="domain" description="HTH La-type RNA-binding" evidence="7">
    <location>
        <begin position="44"/>
        <end position="135"/>
    </location>
</feature>
<dbReference type="SMART" id="SM00429">
    <property type="entry name" value="IPT"/>
    <property type="match status" value="1"/>
</dbReference>
<keyword evidence="2 4" id="KW-0694">RNA-binding</keyword>
<dbReference type="GO" id="GO:0005634">
    <property type="term" value="C:nucleus"/>
    <property type="evidence" value="ECO:0007669"/>
    <property type="project" value="UniProtKB-SubCell"/>
</dbReference>
<name>A0AA35RMF3_GEOBA</name>
<protein>
    <submittedName>
        <fullName evidence="8">La-related protein 6</fullName>
    </submittedName>
</protein>
<proteinExistence type="predicted"/>
<gene>
    <name evidence="8" type="ORF">GBAR_LOCUS8426</name>
</gene>
<dbReference type="InterPro" id="IPR013783">
    <property type="entry name" value="Ig-like_fold"/>
</dbReference>
<dbReference type="InterPro" id="IPR014756">
    <property type="entry name" value="Ig_E-set"/>
</dbReference>
<dbReference type="SUPFAM" id="SSF81296">
    <property type="entry name" value="E set domains"/>
    <property type="match status" value="1"/>
</dbReference>
<feature type="compositionally biased region" description="Basic and acidic residues" evidence="6">
    <location>
        <begin position="451"/>
        <end position="461"/>
    </location>
</feature>
<dbReference type="FunFam" id="1.10.10.10:FF:000158">
    <property type="entry name" value="La ribonucleoprotein domain family member 7"/>
    <property type="match status" value="1"/>
</dbReference>
<reference evidence="8" key="1">
    <citation type="submission" date="2023-03" db="EMBL/GenBank/DDBJ databases">
        <authorList>
            <person name="Steffen K."/>
            <person name="Cardenas P."/>
        </authorList>
    </citation>
    <scope>NUCLEOTIDE SEQUENCE</scope>
</reference>
<dbReference type="InterPro" id="IPR002344">
    <property type="entry name" value="Lupus_La"/>
</dbReference>
<dbReference type="AlphaFoldDB" id="A0AA35RMF3"/>
<feature type="region of interest" description="Disordered" evidence="6">
    <location>
        <begin position="1"/>
        <end position="45"/>
    </location>
</feature>
<dbReference type="GO" id="GO:1990904">
    <property type="term" value="C:ribonucleoprotein complex"/>
    <property type="evidence" value="ECO:0007669"/>
    <property type="project" value="InterPro"/>
</dbReference>
<feature type="compositionally biased region" description="Basic and acidic residues" evidence="6">
    <location>
        <begin position="26"/>
        <end position="36"/>
    </location>
</feature>
<sequence>MEGGGETRDSESDEGGYVTPGEFADDERPATPPKEESADDESPVAVPAELQQRIIEQVEWYFSDENLLKDTFLMKHIHRNKQGLVSLKLVASFRKVKSITKDWRVVQASLLHSSQLELNSERNKVRRKAAVPEIDYSHTYRTVIVQNYPDTQPQAEEIETEFSKYGEVTLVRIISPGSAVPMDVKPSRKRHAAIGKELCILVEFESLDGARQACKRFASQQSWRDQVSVALLSRKESAEDKTREGRKPDFLSPSRSPGHRNCGDTVNRKRNKGSPASGRRFLSPDKQEKAYLSDSSCSVSRSRSPRLSPEPIRKFPSDQVLTRSHRNLQESRLIRQPWGPDGMFGHGKDFYTTEVVESCGPEWNQEVSLCVSGHYNEPIRFKVKDKEHTLGSVTVPLLGLGKSRNKFWLPLQPHKRASEAHGSLQLSCWVSSNGEESRGTRKTTGSCANSDIREAGPHSDTEPEAEKEEGMVPEVTGVSPNTGPMQGGQRVVLRGSYLGESREDVVQVLVAGVDCTSSLDYFSPSKLAVMTGSRAAPGSGPVVVQTRTGGAGVSWINFSFTADEFEATERIRKAKHETHDSTTKAELVSHRQQLRELKDRNKSLQEENEQLRGYIEKLLVGIINHSPGVLEIKPYPRAESLRHNLTQ</sequence>
<evidence type="ECO:0000256" key="3">
    <source>
        <dbReference type="ARBA" id="ARBA00023242"/>
    </source>
</evidence>
<dbReference type="InterPro" id="IPR012677">
    <property type="entry name" value="Nucleotide-bd_a/b_plait_sf"/>
</dbReference>
<keyword evidence="3" id="KW-0539">Nucleus</keyword>
<comment type="subcellular location">
    <subcellularLocation>
        <location evidence="1">Nucleus</location>
    </subcellularLocation>
</comment>
<evidence type="ECO:0000313" key="8">
    <source>
        <dbReference type="EMBL" id="CAI8013246.1"/>
    </source>
</evidence>
<dbReference type="CDD" id="cd00030">
    <property type="entry name" value="C2"/>
    <property type="match status" value="1"/>
</dbReference>
<evidence type="ECO:0000256" key="6">
    <source>
        <dbReference type="SAM" id="MobiDB-lite"/>
    </source>
</evidence>
<organism evidence="8 9">
    <name type="scientific">Geodia barretti</name>
    <name type="common">Barrett's horny sponge</name>
    <dbReference type="NCBI Taxonomy" id="519541"/>
    <lineage>
        <taxon>Eukaryota</taxon>
        <taxon>Metazoa</taxon>
        <taxon>Porifera</taxon>
        <taxon>Demospongiae</taxon>
        <taxon>Heteroscleromorpha</taxon>
        <taxon>Tetractinellida</taxon>
        <taxon>Astrophorina</taxon>
        <taxon>Geodiidae</taxon>
        <taxon>Geodia</taxon>
    </lineage>
</organism>
<feature type="compositionally biased region" description="Low complexity" evidence="6">
    <location>
        <begin position="293"/>
        <end position="310"/>
    </location>
</feature>
<dbReference type="GO" id="GO:0003729">
    <property type="term" value="F:mRNA binding"/>
    <property type="evidence" value="ECO:0007669"/>
    <property type="project" value="TreeGrafter"/>
</dbReference>
<dbReference type="PROSITE" id="PS50961">
    <property type="entry name" value="HTH_LA"/>
    <property type="match status" value="1"/>
</dbReference>
<dbReference type="Proteomes" id="UP001174909">
    <property type="component" value="Unassembled WGS sequence"/>
</dbReference>
<dbReference type="InterPro" id="IPR035892">
    <property type="entry name" value="C2_domain_sf"/>
</dbReference>
<dbReference type="InterPro" id="IPR045180">
    <property type="entry name" value="La_dom_prot"/>
</dbReference>
<dbReference type="InterPro" id="IPR036388">
    <property type="entry name" value="WH-like_DNA-bd_sf"/>
</dbReference>
<evidence type="ECO:0000256" key="1">
    <source>
        <dbReference type="ARBA" id="ARBA00004123"/>
    </source>
</evidence>
<dbReference type="InterPro" id="IPR006630">
    <property type="entry name" value="La_HTH"/>
</dbReference>
<dbReference type="SMART" id="SM00715">
    <property type="entry name" value="LA"/>
    <property type="match status" value="1"/>
</dbReference>
<comment type="caution">
    <text evidence="8">The sequence shown here is derived from an EMBL/GenBank/DDBJ whole genome shotgun (WGS) entry which is preliminary data.</text>
</comment>
<dbReference type="Pfam" id="PF05383">
    <property type="entry name" value="La"/>
    <property type="match status" value="1"/>
</dbReference>
<feature type="compositionally biased region" description="Basic and acidic residues" evidence="6">
    <location>
        <begin position="236"/>
        <end position="249"/>
    </location>
</feature>
<keyword evidence="9" id="KW-1185">Reference proteome</keyword>
<dbReference type="Gene3D" id="1.10.10.10">
    <property type="entry name" value="Winged helix-like DNA-binding domain superfamily/Winged helix DNA-binding domain"/>
    <property type="match status" value="1"/>
</dbReference>
<dbReference type="SUPFAM" id="SSF144270">
    <property type="entry name" value="Eferin C-derminal domain-like"/>
    <property type="match status" value="1"/>
</dbReference>
<dbReference type="InterPro" id="IPR036390">
    <property type="entry name" value="WH_DNA-bd_sf"/>
</dbReference>
<feature type="compositionally biased region" description="Basic and acidic residues" evidence="6">
    <location>
        <begin position="1"/>
        <end position="10"/>
    </location>
</feature>